<accession>Q252M2</accession>
<evidence type="ECO:0000256" key="9">
    <source>
        <dbReference type="HAMAP-Rule" id="MF_00152"/>
    </source>
</evidence>
<feature type="binding site" evidence="9">
    <location>
        <position position="146"/>
    </location>
    <ligand>
        <name>Zn(2+)</name>
        <dbReference type="ChEBI" id="CHEBI:29105"/>
        <label>1</label>
    </ligand>
</feature>
<organism evidence="11 12">
    <name type="scientific">Chlamydia felis (strain Fe/C-56)</name>
    <name type="common">Chlamydophila felis</name>
    <dbReference type="NCBI Taxonomy" id="264202"/>
    <lineage>
        <taxon>Bacteria</taxon>
        <taxon>Pseudomonadati</taxon>
        <taxon>Chlamydiota</taxon>
        <taxon>Chlamydiia</taxon>
        <taxon>Chlamydiales</taxon>
        <taxon>Chlamydiaceae</taxon>
        <taxon>Chlamydia/Chlamydophila group</taxon>
        <taxon>Chlamydia</taxon>
    </lineage>
</organism>
<dbReference type="NCBIfam" id="NF002197">
    <property type="entry name" value="PRK01060.1-2"/>
    <property type="match status" value="1"/>
</dbReference>
<keyword evidence="5 9" id="KW-0227">DNA damage</keyword>
<evidence type="ECO:0000259" key="10">
    <source>
        <dbReference type="Pfam" id="PF01261"/>
    </source>
</evidence>
<evidence type="ECO:0000256" key="3">
    <source>
        <dbReference type="ARBA" id="ARBA00022723"/>
    </source>
</evidence>
<feature type="binding site" evidence="9">
    <location>
        <position position="106"/>
    </location>
    <ligand>
        <name>Zn(2+)</name>
        <dbReference type="ChEBI" id="CHEBI:29105"/>
        <label>1</label>
    </ligand>
</feature>
<sequence length="320" mass="35749">MIPGRLFYSLKCLTPLILNLSIPDRDFRSIKMQIYPPPQEPLLGAHTSTSGGLQNAIYEGQEIGASTIQMFTANQRQWRRRPLTDTMVNSFKQALEETSLSYIMSHAGYLINPGAPNPEILEKSRICIQQEIQDCISLGISFVNFHPGAAVNDTKEACLDRIVSSFSLVEPLFEDSPPLVVLFETTAGQGTLVGSNFEELGYLIDKLKHKIPVGVCIDTCHIFAAGYDITSPDSWKQVLRNFDDHVGLSYLRAFHLNDSMFPLGQHKDRHAPIGEGDIGIESFKFLMTDKATRMIPKYLETPGGPDLWAKEISLLQSFQK</sequence>
<dbReference type="HAMAP" id="MF_00152">
    <property type="entry name" value="Nfo"/>
    <property type="match status" value="1"/>
</dbReference>
<dbReference type="GO" id="GO:0008081">
    <property type="term" value="F:phosphoric diester hydrolase activity"/>
    <property type="evidence" value="ECO:0007669"/>
    <property type="project" value="TreeGrafter"/>
</dbReference>
<dbReference type="GO" id="GO:0003677">
    <property type="term" value="F:DNA binding"/>
    <property type="evidence" value="ECO:0007669"/>
    <property type="project" value="InterPro"/>
</dbReference>
<evidence type="ECO:0000256" key="6">
    <source>
        <dbReference type="ARBA" id="ARBA00022801"/>
    </source>
</evidence>
<dbReference type="GO" id="GO:0003906">
    <property type="term" value="F:DNA-(apurinic or apyrimidinic site) endonuclease activity"/>
    <property type="evidence" value="ECO:0007669"/>
    <property type="project" value="TreeGrafter"/>
</dbReference>
<keyword evidence="6 9" id="KW-0378">Hydrolase</keyword>
<keyword evidence="3 9" id="KW-0479">Metal-binding</keyword>
<keyword evidence="8 9" id="KW-0234">DNA repair</keyword>
<dbReference type="PANTHER" id="PTHR21445:SF0">
    <property type="entry name" value="APURINIC-APYRIMIDINIC ENDONUCLEASE"/>
    <property type="match status" value="1"/>
</dbReference>
<comment type="catalytic activity">
    <reaction evidence="9">
        <text>Endonucleolytic cleavage to 5'-phosphooligonucleotide end-products.</text>
        <dbReference type="EC" id="3.1.21.2"/>
    </reaction>
</comment>
<name>Q252M2_CHLFF</name>
<feature type="binding site" evidence="9">
    <location>
        <position position="184"/>
    </location>
    <ligand>
        <name>Zn(2+)</name>
        <dbReference type="ChEBI" id="CHEBI:29105"/>
        <label>2</label>
    </ligand>
</feature>
<dbReference type="AlphaFoldDB" id="Q252M2"/>
<proteinExistence type="inferred from homology"/>
<evidence type="ECO:0000256" key="4">
    <source>
        <dbReference type="ARBA" id="ARBA00022759"/>
    </source>
</evidence>
<dbReference type="eggNOG" id="COG0648">
    <property type="taxonomic scope" value="Bacteria"/>
</dbReference>
<dbReference type="GO" id="GO:0008833">
    <property type="term" value="F:deoxyribonuclease IV (phage-T4-induced) activity"/>
    <property type="evidence" value="ECO:0007669"/>
    <property type="project" value="UniProtKB-UniRule"/>
</dbReference>
<dbReference type="PROSITE" id="PS00730">
    <property type="entry name" value="AP_NUCLEASE_F2_2"/>
    <property type="match status" value="1"/>
</dbReference>
<feature type="binding site" evidence="9">
    <location>
        <position position="300"/>
    </location>
    <ligand>
        <name>Zn(2+)</name>
        <dbReference type="ChEBI" id="CHEBI:29105"/>
        <label>2</label>
    </ligand>
</feature>
<dbReference type="PROSITE" id="PS00729">
    <property type="entry name" value="AP_NUCLEASE_F2_1"/>
    <property type="match status" value="1"/>
</dbReference>
<dbReference type="HOGENOM" id="CLU_025885_0_1_0"/>
<gene>
    <name evidence="11" type="primary">mviN</name>
    <name evidence="9" type="synonym">nfo</name>
    <name evidence="11" type="ordered locus">CF0993</name>
</gene>
<dbReference type="KEGG" id="cfe:CF0993"/>
<reference evidence="11 12" key="1">
    <citation type="journal article" date="2006" name="DNA Res.">
        <title>Genome sequence of the cat pathogen, Chlamydophila felis.</title>
        <authorList>
            <person name="Azuma Y."/>
            <person name="Hirakawa H."/>
            <person name="Yamashita A."/>
            <person name="Cai Y."/>
            <person name="Rahman M.A."/>
            <person name="Suzuki H."/>
            <person name="Mitaku S."/>
            <person name="Toh H."/>
            <person name="Goto S."/>
            <person name="Murakami T."/>
            <person name="Sugi K."/>
            <person name="Hayashi H."/>
            <person name="Fukushi H."/>
            <person name="Hattori M."/>
            <person name="Kuhara S."/>
            <person name="Shirai M."/>
        </authorList>
    </citation>
    <scope>NUCLEOTIDE SEQUENCE [LARGE SCALE GENOMIC DNA]</scope>
    <source>
        <strain evidence="11 12">Fe/C-56</strain>
    </source>
</reference>
<comment type="function">
    <text evidence="9">Endonuclease IV plays a role in DNA repair. It cleaves phosphodiester bonds at apurinic or apyrimidinic (AP) sites, generating a 3'-hydroxyl group and a 5'-terminal sugar phosphate.</text>
</comment>
<dbReference type="PROSITE" id="PS51432">
    <property type="entry name" value="AP_NUCLEASE_F2_4"/>
    <property type="match status" value="1"/>
</dbReference>
<evidence type="ECO:0000256" key="7">
    <source>
        <dbReference type="ARBA" id="ARBA00022833"/>
    </source>
</evidence>
<dbReference type="EC" id="3.1.21.2" evidence="9"/>
<keyword evidence="2 9" id="KW-0540">Nuclease</keyword>
<dbReference type="InterPro" id="IPR036237">
    <property type="entry name" value="Xyl_isomerase-like_sf"/>
</dbReference>
<feature type="binding site" evidence="9">
    <location>
        <position position="268"/>
    </location>
    <ligand>
        <name>Zn(2+)</name>
        <dbReference type="ChEBI" id="CHEBI:29105"/>
        <label>3</label>
    </ligand>
</feature>
<keyword evidence="4 9" id="KW-0255">Endonuclease</keyword>
<comment type="cofactor">
    <cofactor evidence="9">
        <name>Zn(2+)</name>
        <dbReference type="ChEBI" id="CHEBI:29105"/>
    </cofactor>
    <text evidence="9">Binds 3 Zn(2+) ions.</text>
</comment>
<evidence type="ECO:0000256" key="2">
    <source>
        <dbReference type="ARBA" id="ARBA00022722"/>
    </source>
</evidence>
<dbReference type="SUPFAM" id="SSF51658">
    <property type="entry name" value="Xylose isomerase-like"/>
    <property type="match status" value="1"/>
</dbReference>
<keyword evidence="12" id="KW-1185">Reference proteome</keyword>
<dbReference type="Pfam" id="PF01261">
    <property type="entry name" value="AP_endonuc_2"/>
    <property type="match status" value="1"/>
</dbReference>
<evidence type="ECO:0000256" key="1">
    <source>
        <dbReference type="ARBA" id="ARBA00005340"/>
    </source>
</evidence>
<dbReference type="InterPro" id="IPR013022">
    <property type="entry name" value="Xyl_isomerase-like_TIM-brl"/>
</dbReference>
<feature type="binding site" evidence="9">
    <location>
        <position position="218"/>
    </location>
    <ligand>
        <name>Zn(2+)</name>
        <dbReference type="ChEBI" id="CHEBI:29105"/>
        <label>2</label>
    </ligand>
</feature>
<keyword evidence="7 9" id="KW-0862">Zinc</keyword>
<feature type="binding site" evidence="9">
    <location>
        <position position="184"/>
    </location>
    <ligand>
        <name>Zn(2+)</name>
        <dbReference type="ChEBI" id="CHEBI:29105"/>
        <label>1</label>
    </ligand>
</feature>
<dbReference type="SMART" id="SM00518">
    <property type="entry name" value="AP2Ec"/>
    <property type="match status" value="1"/>
</dbReference>
<feature type="binding site" evidence="9">
    <location>
        <position position="270"/>
    </location>
    <ligand>
        <name>Zn(2+)</name>
        <dbReference type="ChEBI" id="CHEBI:29105"/>
        <label>3</label>
    </ligand>
</feature>
<dbReference type="InterPro" id="IPR001719">
    <property type="entry name" value="AP_endonuc_2"/>
</dbReference>
<feature type="binding site" evidence="9">
    <location>
        <position position="255"/>
    </location>
    <ligand>
        <name>Zn(2+)</name>
        <dbReference type="ChEBI" id="CHEBI:29105"/>
        <label>2</label>
    </ligand>
</feature>
<feature type="domain" description="Xylose isomerase-like TIM barrel" evidence="10">
    <location>
        <begin position="61"/>
        <end position="317"/>
    </location>
</feature>
<dbReference type="Proteomes" id="UP000001260">
    <property type="component" value="Chromosome"/>
</dbReference>
<dbReference type="NCBIfam" id="TIGR00587">
    <property type="entry name" value="nfo"/>
    <property type="match status" value="1"/>
</dbReference>
<dbReference type="GO" id="GO:0008270">
    <property type="term" value="F:zinc ion binding"/>
    <property type="evidence" value="ECO:0007669"/>
    <property type="project" value="UniProtKB-UniRule"/>
</dbReference>
<dbReference type="PROSITE" id="PS00731">
    <property type="entry name" value="AP_NUCLEASE_F2_3"/>
    <property type="match status" value="1"/>
</dbReference>
<dbReference type="Gene3D" id="3.20.20.150">
    <property type="entry name" value="Divalent-metal-dependent TIM barrel enzymes"/>
    <property type="match status" value="1"/>
</dbReference>
<dbReference type="STRING" id="264202.CF0993"/>
<dbReference type="PANTHER" id="PTHR21445">
    <property type="entry name" value="ENDONUCLEASE IV ENDODEOXYRIBONUCLEASE IV"/>
    <property type="match status" value="1"/>
</dbReference>
<comment type="similarity">
    <text evidence="1 9">Belongs to the AP endonuclease 2 family.</text>
</comment>
<dbReference type="InterPro" id="IPR018246">
    <property type="entry name" value="AP_endonuc_F2_Zn_BS"/>
</dbReference>
<dbReference type="GO" id="GO:0006284">
    <property type="term" value="P:base-excision repair"/>
    <property type="evidence" value="ECO:0007669"/>
    <property type="project" value="TreeGrafter"/>
</dbReference>
<evidence type="ECO:0000256" key="5">
    <source>
        <dbReference type="ARBA" id="ARBA00022763"/>
    </source>
</evidence>
<dbReference type="FunFam" id="3.20.20.150:FF:000001">
    <property type="entry name" value="Probable endonuclease 4"/>
    <property type="match status" value="1"/>
</dbReference>
<evidence type="ECO:0000313" key="12">
    <source>
        <dbReference type="Proteomes" id="UP000001260"/>
    </source>
</evidence>
<evidence type="ECO:0000313" key="11">
    <source>
        <dbReference type="EMBL" id="BAE81766.1"/>
    </source>
</evidence>
<evidence type="ECO:0000256" key="8">
    <source>
        <dbReference type="ARBA" id="ARBA00023204"/>
    </source>
</evidence>
<feature type="binding site" evidence="9">
    <location>
        <position position="221"/>
    </location>
    <ligand>
        <name>Zn(2+)</name>
        <dbReference type="ChEBI" id="CHEBI:29105"/>
        <label>3</label>
    </ligand>
</feature>
<dbReference type="EMBL" id="AP006861">
    <property type="protein sequence ID" value="BAE81766.1"/>
    <property type="molecule type" value="Genomic_DNA"/>
</dbReference>
<dbReference type="CDD" id="cd00019">
    <property type="entry name" value="AP2Ec"/>
    <property type="match status" value="1"/>
</dbReference>
<protein>
    <recommendedName>
        <fullName evidence="9">Probable endonuclease 4</fullName>
        <ecNumber evidence="9">3.1.21.2</ecNumber>
    </recommendedName>
    <alternativeName>
        <fullName evidence="9">Endodeoxyribonuclease IV</fullName>
    </alternativeName>
    <alternativeName>
        <fullName evidence="9">Endonuclease IV</fullName>
    </alternativeName>
</protein>